<keyword evidence="3" id="KW-1185">Reference proteome</keyword>
<feature type="transmembrane region" description="Helical" evidence="1">
    <location>
        <begin position="6"/>
        <end position="30"/>
    </location>
</feature>
<keyword evidence="1" id="KW-1133">Transmembrane helix</keyword>
<evidence type="ECO:0000313" key="3">
    <source>
        <dbReference type="Proteomes" id="UP001064896"/>
    </source>
</evidence>
<accession>A0ABN6BUG7</accession>
<reference evidence="2" key="1">
    <citation type="submission" date="2020-05" db="EMBL/GenBank/DDBJ databases">
        <title>Complete genome sequence of Pseudomonas sp. Sm006.</title>
        <authorList>
            <person name="Takeuchi K."/>
            <person name="Someya N."/>
        </authorList>
    </citation>
    <scope>NUCLEOTIDE SEQUENCE</scope>
    <source>
        <strain evidence="2">Sm006</strain>
    </source>
</reference>
<organism evidence="2 3">
    <name type="scientific">Pseudomonas solani</name>
    <dbReference type="NCBI Taxonomy" id="2731552"/>
    <lineage>
        <taxon>Bacteria</taxon>
        <taxon>Pseudomonadati</taxon>
        <taxon>Pseudomonadota</taxon>
        <taxon>Gammaproteobacteria</taxon>
        <taxon>Pseudomonadales</taxon>
        <taxon>Pseudomonadaceae</taxon>
        <taxon>Pseudomonas</taxon>
    </lineage>
</organism>
<evidence type="ECO:0000313" key="2">
    <source>
        <dbReference type="EMBL" id="BCD87543.1"/>
    </source>
</evidence>
<dbReference type="EMBL" id="AP023081">
    <property type="protein sequence ID" value="BCD87543.1"/>
    <property type="molecule type" value="Genomic_DNA"/>
</dbReference>
<sequence>MGGTTIRLWGPVVLLFHASVAGAFFANHLLTGEGNAWHTRLGEQLQLLAPGYPCRCRYGEAWRSPRLPK</sequence>
<keyword evidence="1" id="KW-0472">Membrane</keyword>
<name>A0ABN6BUG7_9PSED</name>
<proteinExistence type="predicted"/>
<keyword evidence="1" id="KW-0812">Transmembrane</keyword>
<dbReference type="Proteomes" id="UP001064896">
    <property type="component" value="Chromosome"/>
</dbReference>
<protein>
    <submittedName>
        <fullName evidence="2">Uncharacterized protein</fullName>
    </submittedName>
</protein>
<evidence type="ECO:0000256" key="1">
    <source>
        <dbReference type="SAM" id="Phobius"/>
    </source>
</evidence>
<gene>
    <name evidence="2" type="ORF">PSm6_39500</name>
</gene>